<dbReference type="InterPro" id="IPR006823">
    <property type="entry name" value="Ceramidase_alk"/>
</dbReference>
<keyword evidence="7" id="KW-1185">Reference proteome</keyword>
<feature type="binding site" evidence="2">
    <location>
        <position position="368"/>
    </location>
    <ligand>
        <name>Zn(2+)</name>
        <dbReference type="ChEBI" id="CHEBI:29105"/>
    </ligand>
</feature>
<dbReference type="Proteomes" id="UP001165083">
    <property type="component" value="Unassembled WGS sequence"/>
</dbReference>
<feature type="binding site" evidence="2">
    <location>
        <position position="596"/>
    </location>
    <ligand>
        <name>Zn(2+)</name>
        <dbReference type="ChEBI" id="CHEBI:29105"/>
    </ligand>
</feature>
<organism evidence="6 7">
    <name type="scientific">Phytophthora lilii</name>
    <dbReference type="NCBI Taxonomy" id="2077276"/>
    <lineage>
        <taxon>Eukaryota</taxon>
        <taxon>Sar</taxon>
        <taxon>Stramenopiles</taxon>
        <taxon>Oomycota</taxon>
        <taxon>Peronosporomycetes</taxon>
        <taxon>Peronosporales</taxon>
        <taxon>Peronosporaceae</taxon>
        <taxon>Phytophthora</taxon>
    </lineage>
</organism>
<feature type="binding site" evidence="2">
    <location>
        <position position="559"/>
    </location>
    <ligand>
        <name>Zn(2+)</name>
        <dbReference type="ChEBI" id="CHEBI:29105"/>
    </ligand>
</feature>
<reference evidence="6" key="1">
    <citation type="submission" date="2023-04" db="EMBL/GenBank/DDBJ databases">
        <title>Phytophthora lilii NBRC 32176.</title>
        <authorList>
            <person name="Ichikawa N."/>
            <person name="Sato H."/>
            <person name="Tonouchi N."/>
        </authorList>
    </citation>
    <scope>NUCLEOTIDE SEQUENCE</scope>
    <source>
        <strain evidence="6">NBRC 32176</strain>
    </source>
</reference>
<feature type="region of interest" description="Disordered" evidence="4">
    <location>
        <begin position="1"/>
        <end position="25"/>
    </location>
</feature>
<dbReference type="Pfam" id="PF04734">
    <property type="entry name" value="Ceramidase_alk"/>
    <property type="match status" value="2"/>
</dbReference>
<protein>
    <recommendedName>
        <fullName evidence="3">Neutral ceramidase</fullName>
        <ecNumber evidence="3">3.5.1.23</ecNumber>
    </recommendedName>
</protein>
<dbReference type="PANTHER" id="PTHR12670:SF1">
    <property type="entry name" value="NEUTRAL CERAMIDASE"/>
    <property type="match status" value="1"/>
</dbReference>
<comment type="cofactor">
    <cofactor evidence="2">
        <name>Zn(2+)</name>
        <dbReference type="ChEBI" id="CHEBI:29105"/>
    </cofactor>
    <text evidence="2">Binds 1 zinc ion per subunit.</text>
</comment>
<keyword evidence="3" id="KW-0746">Sphingolipid metabolism</keyword>
<gene>
    <name evidence="6" type="ORF">Plil01_001524600</name>
</gene>
<keyword evidence="3" id="KW-0378">Hydrolase</keyword>
<feature type="domain" description="Neutral/alkaline non-lysosomal ceramidase N-terminal" evidence="5">
    <location>
        <begin position="172"/>
        <end position="499"/>
    </location>
</feature>
<keyword evidence="3" id="KW-0443">Lipid metabolism</keyword>
<feature type="compositionally biased region" description="Basic and acidic residues" evidence="4">
    <location>
        <begin position="1"/>
        <end position="16"/>
    </location>
</feature>
<feature type="binding site" evidence="2">
    <location>
        <position position="259"/>
    </location>
    <ligand>
        <name>Zn(2+)</name>
        <dbReference type="ChEBI" id="CHEBI:29105"/>
    </ligand>
</feature>
<evidence type="ECO:0000256" key="3">
    <source>
        <dbReference type="RuleBase" id="RU366019"/>
    </source>
</evidence>
<dbReference type="GO" id="GO:0016020">
    <property type="term" value="C:membrane"/>
    <property type="evidence" value="ECO:0007669"/>
    <property type="project" value="GOC"/>
</dbReference>
<evidence type="ECO:0000259" key="5">
    <source>
        <dbReference type="Pfam" id="PF04734"/>
    </source>
</evidence>
<dbReference type="GO" id="GO:0046872">
    <property type="term" value="F:metal ion binding"/>
    <property type="evidence" value="ECO:0007669"/>
    <property type="project" value="UniProtKB-KW"/>
</dbReference>
<comment type="catalytic activity">
    <reaction evidence="3">
        <text>an N-acylsphing-4-enine + H2O = sphing-4-enine + a fatty acid</text>
        <dbReference type="Rhea" id="RHEA:20856"/>
        <dbReference type="ChEBI" id="CHEBI:15377"/>
        <dbReference type="ChEBI" id="CHEBI:28868"/>
        <dbReference type="ChEBI" id="CHEBI:52639"/>
        <dbReference type="ChEBI" id="CHEBI:57756"/>
        <dbReference type="EC" id="3.5.1.23"/>
    </reaction>
</comment>
<evidence type="ECO:0000256" key="4">
    <source>
        <dbReference type="SAM" id="MobiDB-lite"/>
    </source>
</evidence>
<evidence type="ECO:0000256" key="1">
    <source>
        <dbReference type="PIRSR" id="PIRSR606823-1"/>
    </source>
</evidence>
<dbReference type="PANTHER" id="PTHR12670">
    <property type="entry name" value="CERAMIDASE"/>
    <property type="match status" value="1"/>
</dbReference>
<name>A0A9W6XC91_9STRA</name>
<evidence type="ECO:0000313" key="6">
    <source>
        <dbReference type="EMBL" id="GMF35965.1"/>
    </source>
</evidence>
<feature type="domain" description="Neutral/alkaline non-lysosomal ceramidase N-terminal" evidence="5">
    <location>
        <begin position="512"/>
        <end position="625"/>
    </location>
</feature>
<keyword evidence="2" id="KW-0479">Metal-binding</keyword>
<evidence type="ECO:0000313" key="7">
    <source>
        <dbReference type="Proteomes" id="UP001165083"/>
    </source>
</evidence>
<dbReference type="GO" id="GO:0046514">
    <property type="term" value="P:ceramide catabolic process"/>
    <property type="evidence" value="ECO:0007669"/>
    <property type="project" value="InterPro"/>
</dbReference>
<dbReference type="EMBL" id="BSXW01001338">
    <property type="protein sequence ID" value="GMF35965.1"/>
    <property type="molecule type" value="Genomic_DNA"/>
</dbReference>
<dbReference type="EC" id="3.5.1.23" evidence="3"/>
<dbReference type="GO" id="GO:0046512">
    <property type="term" value="P:sphingosine biosynthetic process"/>
    <property type="evidence" value="ECO:0007669"/>
    <property type="project" value="TreeGrafter"/>
</dbReference>
<evidence type="ECO:0000256" key="2">
    <source>
        <dbReference type="PIRSR" id="PIRSR606823-2"/>
    </source>
</evidence>
<dbReference type="GO" id="GO:0017040">
    <property type="term" value="F:N-acylsphingosine amidohydrolase activity"/>
    <property type="evidence" value="ECO:0007669"/>
    <property type="project" value="UniProtKB-UniRule"/>
</dbReference>
<keyword evidence="2" id="KW-0862">Zinc</keyword>
<dbReference type="InterPro" id="IPR031329">
    <property type="entry name" value="NEUT/ALK_ceramidase_N"/>
</dbReference>
<dbReference type="GO" id="GO:0042759">
    <property type="term" value="P:long-chain fatty acid biosynthetic process"/>
    <property type="evidence" value="ECO:0007669"/>
    <property type="project" value="TreeGrafter"/>
</dbReference>
<dbReference type="AlphaFoldDB" id="A0A9W6XC91"/>
<sequence length="720" mass="78935">MQDTLRERRCCRHEDSTDNSTDSIFEPHTYMDPNKFYGQLSSQSTSVPNVSTKLLSRARVRLLYRDESVRERFCSNAQHLLRTALQDPHINSRTAQIARKALRYRNLIDRIGEFDPRDPAFDVSAFFGVEWQRNDTFLDHDQFTGVRQNEVVLDSLPIYVFVFLLTQLAATYNIGIGKSDITGPAAEVAMMGFADSSESTAGILNRLYTSAFLIEDTNHKVMFVHFNLMSVMQLVHQEVLATKYNGIYTEQNAILHATHTHAGPGGTAGYFLYDVSILGFISENFDKIVSGIMEAIGAAHNSVESGTIRWNKGEVTKGGNNRSPDAYLANAASERAQYSSNIDTTMRALHFFSSAGKLRGIFAFYPVHANSLAGDNLLISGDNKGYAEFLLEDELDDVIVGIGIANAGDVSPNLVENSDGTFSGEGNTTIESAEIMGKREYDTLLTLINSTSELIQGSVIAKLSYVDMTNVTLDGVDATDDDPYADRTCPGIVGQNFAAELKMVEVWGGSVRWVQDCQNSVKVPLLATGLAKPIPWTPSILPVQIVKIGHFAVAITSFEVTTMAGRRMRSTVKEALSVAGVTEVKLAAISNAYVQYMTTKDEYIIQDYEGASTHFGPNQLAAVQQELSRVAASIVDSSVELDVGPTPLQIDRDSLVTFQTGVVLDTAPSGGFSADRTHPDSSYAIGDVASQVHTRRMLSPLLRRFVTSRNLTRTVLSQPS</sequence>
<comment type="caution">
    <text evidence="6">The sequence shown here is derived from an EMBL/GenBank/DDBJ whole genome shotgun (WGS) entry which is preliminary data.</text>
</comment>
<feature type="active site" description="Nucleophile" evidence="1">
    <location>
        <position position="411"/>
    </location>
</feature>
<accession>A0A9W6XC91</accession>
<proteinExistence type="inferred from homology"/>
<dbReference type="GO" id="GO:0005576">
    <property type="term" value="C:extracellular region"/>
    <property type="evidence" value="ECO:0007669"/>
    <property type="project" value="TreeGrafter"/>
</dbReference>
<dbReference type="OrthoDB" id="191371at2759"/>
<comment type="similarity">
    <text evidence="3">Belongs to the neutral ceramidase family.</text>
</comment>